<name>A0A2R6CDD1_9ARCH</name>
<comment type="caution">
    <text evidence="5">The sequence shown here is derived from an EMBL/GenBank/DDBJ whole genome shotgun (WGS) entry which is preliminary data.</text>
</comment>
<sequence length="184" mass="20748">MAFELGVSRTPVREALKRLQAEGLVELTRNGFRVKYLSPPEALDLLVVRSCLEGLAARLAAQRITEASKKALLRDLEALSTYGGSDVLELSQLNDQFHRRIALIANNKYLLEVLDTIRVKLRLATTVLYISPRRRLESAEEHRALVQAILAGDEGEAQKIAEEHVARTCEDLKKQIEKYTDIRI</sequence>
<evidence type="ECO:0000313" key="5">
    <source>
        <dbReference type="EMBL" id="PSO08909.1"/>
    </source>
</evidence>
<dbReference type="Proteomes" id="UP000242015">
    <property type="component" value="Unassembled WGS sequence"/>
</dbReference>
<protein>
    <recommendedName>
        <fullName evidence="4">HTH gntR-type domain-containing protein</fullName>
    </recommendedName>
</protein>
<dbReference type="GO" id="GO:0003677">
    <property type="term" value="F:DNA binding"/>
    <property type="evidence" value="ECO:0007669"/>
    <property type="project" value="UniProtKB-KW"/>
</dbReference>
<gene>
    <name evidence="5" type="ORF">B9Q04_03145</name>
</gene>
<keyword evidence="3" id="KW-0804">Transcription</keyword>
<dbReference type="Gene3D" id="1.20.120.530">
    <property type="entry name" value="GntR ligand-binding domain-like"/>
    <property type="match status" value="1"/>
</dbReference>
<reference evidence="5 6" key="1">
    <citation type="submission" date="2017-04" db="EMBL/GenBank/DDBJ databases">
        <title>Novel microbial lineages endemic to geothermal iron-oxide mats fill important gaps in the evolutionary history of Archaea.</title>
        <authorList>
            <person name="Jay Z.J."/>
            <person name="Beam J.P."/>
            <person name="Dlakic M."/>
            <person name="Rusch D.B."/>
            <person name="Kozubal M.A."/>
            <person name="Inskeep W.P."/>
        </authorList>
    </citation>
    <scope>NUCLEOTIDE SEQUENCE [LARGE SCALE GENOMIC DNA]</scope>
    <source>
        <strain evidence="5">BE_D</strain>
    </source>
</reference>
<dbReference type="Pfam" id="PF07729">
    <property type="entry name" value="FCD"/>
    <property type="match status" value="1"/>
</dbReference>
<keyword evidence="2" id="KW-0238">DNA-binding</keyword>
<evidence type="ECO:0000256" key="3">
    <source>
        <dbReference type="ARBA" id="ARBA00023163"/>
    </source>
</evidence>
<dbReference type="InterPro" id="IPR000524">
    <property type="entry name" value="Tscrpt_reg_HTH_GntR"/>
</dbReference>
<dbReference type="Gene3D" id="1.10.10.10">
    <property type="entry name" value="Winged helix-like DNA-binding domain superfamily/Winged helix DNA-binding domain"/>
    <property type="match status" value="1"/>
</dbReference>
<dbReference type="AlphaFoldDB" id="A0A2R6CDD1"/>
<evidence type="ECO:0000256" key="2">
    <source>
        <dbReference type="ARBA" id="ARBA00023125"/>
    </source>
</evidence>
<dbReference type="InterPro" id="IPR011711">
    <property type="entry name" value="GntR_C"/>
</dbReference>
<dbReference type="PANTHER" id="PTHR43537">
    <property type="entry name" value="TRANSCRIPTIONAL REGULATOR, GNTR FAMILY"/>
    <property type="match status" value="1"/>
</dbReference>
<dbReference type="InterPro" id="IPR036388">
    <property type="entry name" value="WH-like_DNA-bd_sf"/>
</dbReference>
<dbReference type="InterPro" id="IPR008920">
    <property type="entry name" value="TF_FadR/GntR_C"/>
</dbReference>
<organism evidence="5 6">
    <name type="scientific">Candidatus Marsarchaeota G2 archaeon BE_D</name>
    <dbReference type="NCBI Taxonomy" id="1978158"/>
    <lineage>
        <taxon>Archaea</taxon>
        <taxon>Candidatus Marsarchaeota</taxon>
        <taxon>Candidatus Marsarchaeota group 2</taxon>
    </lineage>
</organism>
<accession>A0A2R6CDD1</accession>
<dbReference type="SMART" id="SM00895">
    <property type="entry name" value="FCD"/>
    <property type="match status" value="1"/>
</dbReference>
<dbReference type="GO" id="GO:0003700">
    <property type="term" value="F:DNA-binding transcription factor activity"/>
    <property type="evidence" value="ECO:0007669"/>
    <property type="project" value="InterPro"/>
</dbReference>
<proteinExistence type="predicted"/>
<evidence type="ECO:0000259" key="4">
    <source>
        <dbReference type="PROSITE" id="PS50949"/>
    </source>
</evidence>
<keyword evidence="1" id="KW-0805">Transcription regulation</keyword>
<dbReference type="EMBL" id="NEXF01000039">
    <property type="protein sequence ID" value="PSO08909.1"/>
    <property type="molecule type" value="Genomic_DNA"/>
</dbReference>
<dbReference type="SUPFAM" id="SSF48008">
    <property type="entry name" value="GntR ligand-binding domain-like"/>
    <property type="match status" value="1"/>
</dbReference>
<evidence type="ECO:0000313" key="6">
    <source>
        <dbReference type="Proteomes" id="UP000242015"/>
    </source>
</evidence>
<dbReference type="PANTHER" id="PTHR43537:SF24">
    <property type="entry name" value="GLUCONATE OPERON TRANSCRIPTIONAL REPRESSOR"/>
    <property type="match status" value="1"/>
</dbReference>
<feature type="domain" description="HTH gntR-type" evidence="4">
    <location>
        <begin position="1"/>
        <end position="37"/>
    </location>
</feature>
<dbReference type="PROSITE" id="PS50949">
    <property type="entry name" value="HTH_GNTR"/>
    <property type="match status" value="1"/>
</dbReference>
<evidence type="ECO:0000256" key="1">
    <source>
        <dbReference type="ARBA" id="ARBA00023015"/>
    </source>
</evidence>
<dbReference type="Pfam" id="PF00392">
    <property type="entry name" value="GntR"/>
    <property type="match status" value="1"/>
</dbReference>
<dbReference type="SUPFAM" id="SSF46785">
    <property type="entry name" value="Winged helix' DNA-binding domain"/>
    <property type="match status" value="1"/>
</dbReference>
<dbReference type="InterPro" id="IPR036390">
    <property type="entry name" value="WH_DNA-bd_sf"/>
</dbReference>